<evidence type="ECO:0000259" key="4">
    <source>
        <dbReference type="Pfam" id="PF03171"/>
    </source>
</evidence>
<dbReference type="InterPro" id="IPR044861">
    <property type="entry name" value="IPNS-like_FE2OG_OXY"/>
</dbReference>
<evidence type="ECO:0000256" key="1">
    <source>
        <dbReference type="ARBA" id="ARBA00022723"/>
    </source>
</evidence>
<dbReference type="InterPro" id="IPR027443">
    <property type="entry name" value="IPNS-like_sf"/>
</dbReference>
<evidence type="ECO:0000256" key="3">
    <source>
        <dbReference type="SAM" id="MobiDB-lite"/>
    </source>
</evidence>
<evidence type="ECO:0000313" key="7">
    <source>
        <dbReference type="Proteomes" id="UP000001514"/>
    </source>
</evidence>
<dbReference type="Pfam" id="PF03171">
    <property type="entry name" value="2OG-FeII_Oxy"/>
    <property type="match status" value="1"/>
</dbReference>
<keyword evidence="6" id="KW-0223">Dioxygenase</keyword>
<dbReference type="InParanoid" id="D8SEN3"/>
<dbReference type="Gene3D" id="2.60.120.330">
    <property type="entry name" value="B-lactam Antibiotic, Isopenicillin N Synthase, Chain"/>
    <property type="match status" value="2"/>
</dbReference>
<keyword evidence="1" id="KW-0479">Metal-binding</keyword>
<dbReference type="InterPro" id="IPR050231">
    <property type="entry name" value="Iron_ascorbate_oxido_reductase"/>
</dbReference>
<keyword evidence="2" id="KW-0408">Iron</keyword>
<feature type="domain" description="Non-haem dioxygenase N-terminal" evidence="5">
    <location>
        <begin position="9"/>
        <end position="117"/>
    </location>
</feature>
<dbReference type="AlphaFoldDB" id="D8SEN3"/>
<dbReference type="Pfam" id="PF14226">
    <property type="entry name" value="DIOX_N"/>
    <property type="match status" value="1"/>
</dbReference>
<accession>D8SEN3</accession>
<feature type="region of interest" description="Disordered" evidence="3">
    <location>
        <begin position="195"/>
        <end position="228"/>
    </location>
</feature>
<dbReference type="HOGENOM" id="CLU_010119_16_3_1"/>
<evidence type="ECO:0000259" key="5">
    <source>
        <dbReference type="Pfam" id="PF14226"/>
    </source>
</evidence>
<dbReference type="eggNOG" id="KOG0143">
    <property type="taxonomic scope" value="Eukaryota"/>
</dbReference>
<protein>
    <submittedName>
        <fullName evidence="6">2-oxoacid-dependent dioxygenase</fullName>
    </submittedName>
</protein>
<sequence>MAIDEEASIPVIDHSAFVLGDECARVKALAEIDRACRDWGFFQLVNHGLRADRLENILQCTRDFFALPLERKLDLVTPMSPIGFLNQSGASGVVDRKEHLLFFGLDHPSVRHNAWPESPHGFGRGGGNDARVRGFLQAPDQNFVRGSRAFGRLRSRDLQQGIRRLILAAILPGLPPRLRARIGSRPAQRRWDFDASLAAQRSPRPPGSQGRSLDHSEATQKLPRHQRWRRDAGVWTNGRYKSVMHRVVRRENDRFSMAFFHIPGSSTEIAPLEEFTAHEPPKYRKFVQGEYIQLRMKNRSMGNKAKEVTIEHYAV</sequence>
<dbReference type="PRINTS" id="PR00682">
    <property type="entry name" value="IPNSYNTHASE"/>
</dbReference>
<dbReference type="Proteomes" id="UP000001514">
    <property type="component" value="Unassembled WGS sequence"/>
</dbReference>
<keyword evidence="6" id="KW-0560">Oxidoreductase</keyword>
<dbReference type="SUPFAM" id="SSF51197">
    <property type="entry name" value="Clavaminate synthase-like"/>
    <property type="match status" value="2"/>
</dbReference>
<organism evidence="7">
    <name type="scientific">Selaginella moellendorffii</name>
    <name type="common">Spikemoss</name>
    <dbReference type="NCBI Taxonomy" id="88036"/>
    <lineage>
        <taxon>Eukaryota</taxon>
        <taxon>Viridiplantae</taxon>
        <taxon>Streptophyta</taxon>
        <taxon>Embryophyta</taxon>
        <taxon>Tracheophyta</taxon>
        <taxon>Lycopodiopsida</taxon>
        <taxon>Selaginellales</taxon>
        <taxon>Selaginellaceae</taxon>
        <taxon>Selaginella</taxon>
    </lineage>
</organism>
<dbReference type="InterPro" id="IPR026992">
    <property type="entry name" value="DIOX_N"/>
</dbReference>
<dbReference type="EMBL" id="GL377615">
    <property type="protein sequence ID" value="EFJ17230.1"/>
    <property type="molecule type" value="Genomic_DNA"/>
</dbReference>
<dbReference type="Gramene" id="EFJ17230">
    <property type="protein sequence ID" value="EFJ17230"/>
    <property type="gene ID" value="SELMODRAFT_453306"/>
</dbReference>
<dbReference type="KEGG" id="smo:SELMODRAFT_453306"/>
<keyword evidence="7" id="KW-1185">Reference proteome</keyword>
<gene>
    <name evidence="6" type="ORF">SELMODRAFT_453306</name>
</gene>
<feature type="domain" description="Isopenicillin N synthase-like Fe(2+) 2OG dioxygenase" evidence="4">
    <location>
        <begin position="232"/>
        <end position="262"/>
    </location>
</feature>
<dbReference type="GO" id="GO:0046872">
    <property type="term" value="F:metal ion binding"/>
    <property type="evidence" value="ECO:0007669"/>
    <property type="project" value="UniProtKB-KW"/>
</dbReference>
<dbReference type="PANTHER" id="PTHR47990">
    <property type="entry name" value="2-OXOGLUTARATE (2OG) AND FE(II)-DEPENDENT OXYGENASE SUPERFAMILY PROTEIN-RELATED"/>
    <property type="match status" value="1"/>
</dbReference>
<evidence type="ECO:0000256" key="2">
    <source>
        <dbReference type="ARBA" id="ARBA00023004"/>
    </source>
</evidence>
<name>D8SEN3_SELML</name>
<evidence type="ECO:0000313" key="6">
    <source>
        <dbReference type="EMBL" id="EFJ17230.1"/>
    </source>
</evidence>
<reference evidence="6 7" key="1">
    <citation type="journal article" date="2011" name="Science">
        <title>The Selaginella genome identifies genetic changes associated with the evolution of vascular plants.</title>
        <authorList>
            <person name="Banks J.A."/>
            <person name="Nishiyama T."/>
            <person name="Hasebe M."/>
            <person name="Bowman J.L."/>
            <person name="Gribskov M."/>
            <person name="dePamphilis C."/>
            <person name="Albert V.A."/>
            <person name="Aono N."/>
            <person name="Aoyama T."/>
            <person name="Ambrose B.A."/>
            <person name="Ashton N.W."/>
            <person name="Axtell M.J."/>
            <person name="Barker E."/>
            <person name="Barker M.S."/>
            <person name="Bennetzen J.L."/>
            <person name="Bonawitz N.D."/>
            <person name="Chapple C."/>
            <person name="Cheng C."/>
            <person name="Correa L.G."/>
            <person name="Dacre M."/>
            <person name="DeBarry J."/>
            <person name="Dreyer I."/>
            <person name="Elias M."/>
            <person name="Engstrom E.M."/>
            <person name="Estelle M."/>
            <person name="Feng L."/>
            <person name="Finet C."/>
            <person name="Floyd S.K."/>
            <person name="Frommer W.B."/>
            <person name="Fujita T."/>
            <person name="Gramzow L."/>
            <person name="Gutensohn M."/>
            <person name="Harholt J."/>
            <person name="Hattori M."/>
            <person name="Heyl A."/>
            <person name="Hirai T."/>
            <person name="Hiwatashi Y."/>
            <person name="Ishikawa M."/>
            <person name="Iwata M."/>
            <person name="Karol K.G."/>
            <person name="Koehler B."/>
            <person name="Kolukisaoglu U."/>
            <person name="Kubo M."/>
            <person name="Kurata T."/>
            <person name="Lalonde S."/>
            <person name="Li K."/>
            <person name="Li Y."/>
            <person name="Litt A."/>
            <person name="Lyons E."/>
            <person name="Manning G."/>
            <person name="Maruyama T."/>
            <person name="Michael T.P."/>
            <person name="Mikami K."/>
            <person name="Miyazaki S."/>
            <person name="Morinaga S."/>
            <person name="Murata T."/>
            <person name="Mueller-Roeber B."/>
            <person name="Nelson D.R."/>
            <person name="Obara M."/>
            <person name="Oguri Y."/>
            <person name="Olmstead R.G."/>
            <person name="Onodera N."/>
            <person name="Petersen B.L."/>
            <person name="Pils B."/>
            <person name="Prigge M."/>
            <person name="Rensing S.A."/>
            <person name="Riano-Pachon D.M."/>
            <person name="Roberts A.W."/>
            <person name="Sato Y."/>
            <person name="Scheller H.V."/>
            <person name="Schulz B."/>
            <person name="Schulz C."/>
            <person name="Shakirov E.V."/>
            <person name="Shibagaki N."/>
            <person name="Shinohara N."/>
            <person name="Shippen D.E."/>
            <person name="Soerensen I."/>
            <person name="Sotooka R."/>
            <person name="Sugimoto N."/>
            <person name="Sugita M."/>
            <person name="Sumikawa N."/>
            <person name="Tanurdzic M."/>
            <person name="Theissen G."/>
            <person name="Ulvskov P."/>
            <person name="Wakazuki S."/>
            <person name="Weng J.K."/>
            <person name="Willats W.W."/>
            <person name="Wipf D."/>
            <person name="Wolf P.G."/>
            <person name="Yang L."/>
            <person name="Zimmer A.D."/>
            <person name="Zhu Q."/>
            <person name="Mitros T."/>
            <person name="Hellsten U."/>
            <person name="Loque D."/>
            <person name="Otillar R."/>
            <person name="Salamov A."/>
            <person name="Schmutz J."/>
            <person name="Shapiro H."/>
            <person name="Lindquist E."/>
            <person name="Lucas S."/>
            <person name="Rokhsar D."/>
            <person name="Grigoriev I.V."/>
        </authorList>
    </citation>
    <scope>NUCLEOTIDE SEQUENCE [LARGE SCALE GENOMIC DNA]</scope>
</reference>
<proteinExistence type="predicted"/>
<dbReference type="GO" id="GO:0016706">
    <property type="term" value="F:2-oxoglutarate-dependent dioxygenase activity"/>
    <property type="evidence" value="ECO:0000318"/>
    <property type="project" value="GO_Central"/>
</dbReference>